<dbReference type="GO" id="GO:0005654">
    <property type="term" value="C:nucleoplasm"/>
    <property type="evidence" value="ECO:0007669"/>
    <property type="project" value="TreeGrafter"/>
</dbReference>
<evidence type="ECO:0000313" key="9">
    <source>
        <dbReference type="EMBL" id="KAF5587028.1"/>
    </source>
</evidence>
<accession>A0A8H5L9I0</accession>
<dbReference type="PANTHER" id="PTHR11842:SF11">
    <property type="entry name" value="MITOTIC SPINDLE ASSEMBLY CHECKPOINT PROTEIN MAD2A"/>
    <property type="match status" value="1"/>
</dbReference>
<dbReference type="InterPro" id="IPR036570">
    <property type="entry name" value="HORMA_dom_sf"/>
</dbReference>
<dbReference type="GO" id="GO:0005737">
    <property type="term" value="C:cytoplasm"/>
    <property type="evidence" value="ECO:0007669"/>
    <property type="project" value="TreeGrafter"/>
</dbReference>
<dbReference type="Gene3D" id="3.30.900.10">
    <property type="entry name" value="HORMA domain"/>
    <property type="match status" value="1"/>
</dbReference>
<keyword evidence="3" id="KW-0132">Cell division</keyword>
<comment type="subcellular location">
    <subcellularLocation>
        <location evidence="1">Nucleus</location>
    </subcellularLocation>
</comment>
<evidence type="ECO:0000313" key="10">
    <source>
        <dbReference type="Proteomes" id="UP000546213"/>
    </source>
</evidence>
<dbReference type="Pfam" id="PF02301">
    <property type="entry name" value="HORMA"/>
    <property type="match status" value="1"/>
</dbReference>
<dbReference type="GO" id="GO:0000776">
    <property type="term" value="C:kinetochore"/>
    <property type="evidence" value="ECO:0007669"/>
    <property type="project" value="TreeGrafter"/>
</dbReference>
<dbReference type="InterPro" id="IPR045091">
    <property type="entry name" value="Mad2-like"/>
</dbReference>
<name>A0A8H5L9I0_9HYPO</name>
<protein>
    <submittedName>
        <fullName evidence="9">Mitotic spindle assembly checkpoint MAD2</fullName>
    </submittedName>
</protein>
<dbReference type="EMBL" id="JAAOAS010000184">
    <property type="protein sequence ID" value="KAF5587028.1"/>
    <property type="molecule type" value="Genomic_DNA"/>
</dbReference>
<dbReference type="Proteomes" id="UP000546213">
    <property type="component" value="Unassembled WGS sequence"/>
</dbReference>
<feature type="region of interest" description="Disordered" evidence="7">
    <location>
        <begin position="143"/>
        <end position="169"/>
    </location>
</feature>
<comment type="similarity">
    <text evidence="2">Belongs to the MAD2 family.</text>
</comment>
<dbReference type="AlphaFoldDB" id="A0A8H5L9I0"/>
<dbReference type="OrthoDB" id="1806at2759"/>
<evidence type="ECO:0000256" key="5">
    <source>
        <dbReference type="ARBA" id="ARBA00023242"/>
    </source>
</evidence>
<dbReference type="PROSITE" id="PS50815">
    <property type="entry name" value="HORMA"/>
    <property type="match status" value="1"/>
</dbReference>
<dbReference type="InterPro" id="IPR003511">
    <property type="entry name" value="HORMA_dom"/>
</dbReference>
<gene>
    <name evidence="9" type="ORF">FPCIR_7704</name>
</gene>
<evidence type="ECO:0000256" key="6">
    <source>
        <dbReference type="ARBA" id="ARBA00023306"/>
    </source>
</evidence>
<dbReference type="SUPFAM" id="SSF56019">
    <property type="entry name" value="The spindle assembly checkpoint protein mad2"/>
    <property type="match status" value="1"/>
</dbReference>
<evidence type="ECO:0000256" key="1">
    <source>
        <dbReference type="ARBA" id="ARBA00004123"/>
    </source>
</evidence>
<dbReference type="PANTHER" id="PTHR11842">
    <property type="entry name" value="MITOTIC SPINDLE ASSEMBLY CHECKPOINT PROTEIN MAD2"/>
    <property type="match status" value="1"/>
</dbReference>
<keyword evidence="6" id="KW-0131">Cell cycle</keyword>
<dbReference type="GO" id="GO:0033597">
    <property type="term" value="C:mitotic checkpoint complex"/>
    <property type="evidence" value="ECO:0007669"/>
    <property type="project" value="UniProtKB-ARBA"/>
</dbReference>
<sequence length="252" mass="28242">MSSKEASKSKDKDKSKVHKLSLKGSARLVAEFVRWNKLISYLGESFANRWGLQFQYSIHSILFQRGVYPAEDFTVVKKYGLNMLVSADDQVKAYIKKIMSQLDKWMVGGKISKLVIVITDKDTGEHVERWQFDVQIFQPVKKSKSSKSSSKDQENAAPAGSAPTAPEKTETEIQAEIAAIFRQITASVTFLPQLSGDCTFNVLVYADADSEVPVEWGDSDAKEIENGEKVQLRGFSTANHRVDTLVSYRFTD</sequence>
<evidence type="ECO:0000259" key="8">
    <source>
        <dbReference type="PROSITE" id="PS50815"/>
    </source>
</evidence>
<evidence type="ECO:0000256" key="7">
    <source>
        <dbReference type="SAM" id="MobiDB-lite"/>
    </source>
</evidence>
<organism evidence="9 10">
    <name type="scientific">Fusarium pseudocircinatum</name>
    <dbReference type="NCBI Taxonomy" id="56676"/>
    <lineage>
        <taxon>Eukaryota</taxon>
        <taxon>Fungi</taxon>
        <taxon>Dikarya</taxon>
        <taxon>Ascomycota</taxon>
        <taxon>Pezizomycotina</taxon>
        <taxon>Sordariomycetes</taxon>
        <taxon>Hypocreomycetidae</taxon>
        <taxon>Hypocreales</taxon>
        <taxon>Nectriaceae</taxon>
        <taxon>Fusarium</taxon>
        <taxon>Fusarium fujikuroi species complex</taxon>
    </lineage>
</organism>
<feature type="domain" description="HORMA" evidence="8">
    <location>
        <begin position="44"/>
        <end position="246"/>
    </location>
</feature>
<comment type="caution">
    <text evidence="9">The sequence shown here is derived from an EMBL/GenBank/DDBJ whole genome shotgun (WGS) entry which is preliminary data.</text>
</comment>
<evidence type="ECO:0000256" key="4">
    <source>
        <dbReference type="ARBA" id="ARBA00022776"/>
    </source>
</evidence>
<dbReference type="FunFam" id="3.30.900.10:FF:000002">
    <property type="entry name" value="Mitotic spindle assembly checkpoint protein MAD2A"/>
    <property type="match status" value="1"/>
</dbReference>
<dbReference type="GO" id="GO:0007094">
    <property type="term" value="P:mitotic spindle assembly checkpoint signaling"/>
    <property type="evidence" value="ECO:0007669"/>
    <property type="project" value="TreeGrafter"/>
</dbReference>
<keyword evidence="4" id="KW-0498">Mitosis</keyword>
<evidence type="ECO:0000256" key="2">
    <source>
        <dbReference type="ARBA" id="ARBA00010348"/>
    </source>
</evidence>
<evidence type="ECO:0000256" key="3">
    <source>
        <dbReference type="ARBA" id="ARBA00022618"/>
    </source>
</evidence>
<reference evidence="9 10" key="1">
    <citation type="submission" date="2020-05" db="EMBL/GenBank/DDBJ databases">
        <title>Identification and distribution of gene clusters putatively required for synthesis of sphingolipid metabolism inhibitors in phylogenetically diverse species of the filamentous fungus Fusarium.</title>
        <authorList>
            <person name="Kim H.-S."/>
            <person name="Busman M."/>
            <person name="Brown D.W."/>
            <person name="Divon H."/>
            <person name="Uhlig S."/>
            <person name="Proctor R.H."/>
        </authorList>
    </citation>
    <scope>NUCLEOTIDE SEQUENCE [LARGE SCALE GENOMIC DNA]</scope>
    <source>
        <strain evidence="9 10">NRRL 36939</strain>
    </source>
</reference>
<dbReference type="GO" id="GO:0051301">
    <property type="term" value="P:cell division"/>
    <property type="evidence" value="ECO:0007669"/>
    <property type="project" value="UniProtKB-KW"/>
</dbReference>
<proteinExistence type="inferred from homology"/>
<keyword evidence="10" id="KW-1185">Reference proteome</keyword>
<keyword evidence="5" id="KW-0539">Nucleus</keyword>